<dbReference type="PANTHER" id="PTHR39441:SF1">
    <property type="entry name" value="DUF2252 DOMAIN-CONTAINING PROTEIN"/>
    <property type="match status" value="1"/>
</dbReference>
<organism evidence="2 3">
    <name type="scientific">Streptomyces venezuelae</name>
    <dbReference type="NCBI Taxonomy" id="54571"/>
    <lineage>
        <taxon>Bacteria</taxon>
        <taxon>Bacillati</taxon>
        <taxon>Actinomycetota</taxon>
        <taxon>Actinomycetes</taxon>
        <taxon>Kitasatosporales</taxon>
        <taxon>Streptomycetaceae</taxon>
        <taxon>Streptomyces</taxon>
    </lineage>
</organism>
<evidence type="ECO:0000313" key="2">
    <source>
        <dbReference type="EMBL" id="QES50442.1"/>
    </source>
</evidence>
<reference evidence="2 3" key="1">
    <citation type="submission" date="2018-05" db="EMBL/GenBank/DDBJ databases">
        <title>Streptomyces venezuelae.</title>
        <authorList>
            <person name="Kim W."/>
            <person name="Lee N."/>
            <person name="Cho B.-K."/>
        </authorList>
    </citation>
    <scope>NUCLEOTIDE SEQUENCE [LARGE SCALE GENOMIC DNA]</scope>
    <source>
        <strain evidence="2 3">ATCC 21782</strain>
    </source>
</reference>
<dbReference type="EMBL" id="CP029190">
    <property type="protein sequence ID" value="QES50442.1"/>
    <property type="molecule type" value="Genomic_DNA"/>
</dbReference>
<name>A0A5P2D5H6_STRVZ</name>
<proteinExistence type="predicted"/>
<dbReference type="InterPro" id="IPR018721">
    <property type="entry name" value="DUF2252"/>
</dbReference>
<dbReference type="PANTHER" id="PTHR39441">
    <property type="entry name" value="DUF2252 DOMAIN-CONTAINING PROTEIN"/>
    <property type="match status" value="1"/>
</dbReference>
<dbReference type="Proteomes" id="UP000325211">
    <property type="component" value="Chromosome"/>
</dbReference>
<gene>
    <name evidence="2" type="ORF">DEJ50_24075</name>
</gene>
<accession>A0A5P2D5H6</accession>
<protein>
    <submittedName>
        <fullName evidence="2">DUF2252 domain-containing protein</fullName>
    </submittedName>
</protein>
<dbReference type="OrthoDB" id="1491115at2"/>
<evidence type="ECO:0000256" key="1">
    <source>
        <dbReference type="SAM" id="MobiDB-lite"/>
    </source>
</evidence>
<feature type="region of interest" description="Disordered" evidence="1">
    <location>
        <begin position="1"/>
        <end position="64"/>
    </location>
</feature>
<dbReference type="RefSeq" id="WP_150210187.1">
    <property type="nucleotide sequence ID" value="NZ_CP029190.1"/>
</dbReference>
<sequence length="495" mass="54111">MTGARSASGGARKPAHKPAAPTRPRSPKAIPPLHLAPAERAAKGEAARKSVPLGAHAGFDPGPDRADPVAILERQADSRVPELVPIRHGRMLVSPFTFYRGAAAVMAADLARTAVSGLEVQLCGDAHLSNFGVFASPERRLMFDVNDFDETYPGPWEWDVKRLAASLEIAARENGFTPKQRAKIQRTAVRGYQRAMAAFAGMRVIDIWYARADVDDITQLLAGQLNKNARKKLDKTIAKAHTRDSMRALGKLTEVVGDRRRIVADPPLVVPIADLLSEKERAAFQTVILDVLGRYQASLPPDRRSLAQAYQFVDLARKVVGVGSVGTRCWIVLMTGRDSDDPLFLQVKEAQASVLAEFLPHGPVYASEGERVVQGQRLMQAASDIFLGWESSEGIDGQHRDFYVRQLADWKGSVDIGQMVPGGLARYGELCGWTLARSHARSGDSIAIASYLGDDKTFAHAIAEFSCLYADQNERDFAALEQAERDKRITAEHGL</sequence>
<dbReference type="AlphaFoldDB" id="A0A5P2D5H6"/>
<evidence type="ECO:0000313" key="3">
    <source>
        <dbReference type="Proteomes" id="UP000325211"/>
    </source>
</evidence>
<dbReference type="Pfam" id="PF10009">
    <property type="entry name" value="DUF2252"/>
    <property type="match status" value="1"/>
</dbReference>